<keyword evidence="6" id="KW-0808">Transferase</keyword>
<comment type="cofactor">
    <cofactor evidence="1">
        <name>a divalent metal cation</name>
        <dbReference type="ChEBI" id="CHEBI:60240"/>
    </cofactor>
</comment>
<dbReference type="GO" id="GO:0006950">
    <property type="term" value="P:response to stress"/>
    <property type="evidence" value="ECO:0007669"/>
    <property type="project" value="UniProtKB-ARBA"/>
</dbReference>
<dbReference type="EC" id="2.4.1.-" evidence="12"/>
<dbReference type="InterPro" id="IPR050587">
    <property type="entry name" value="GNT1/Glycosyltrans_8"/>
</dbReference>
<dbReference type="InterPro" id="IPR002495">
    <property type="entry name" value="Glyco_trans_8"/>
</dbReference>
<keyword evidence="14" id="KW-1185">Reference proteome</keyword>
<keyword evidence="10" id="KW-0119">Carbohydrate metabolism</keyword>
<dbReference type="PANTHER" id="PTHR11183">
    <property type="entry name" value="GLYCOGENIN SUBFAMILY MEMBER"/>
    <property type="match status" value="1"/>
</dbReference>
<dbReference type="GO" id="GO:0006012">
    <property type="term" value="P:galactose metabolic process"/>
    <property type="evidence" value="ECO:0007669"/>
    <property type="project" value="UniProtKB-KW"/>
</dbReference>
<comment type="catalytic activity">
    <reaction evidence="11">
        <text>myo-inositol + UDP-alpha-D-galactose = alpha-D-galactosyl-(1-&gt;3)-1D-myo-inositol + UDP + H(+)</text>
        <dbReference type="Rhea" id="RHEA:12464"/>
        <dbReference type="ChEBI" id="CHEBI:15378"/>
        <dbReference type="ChEBI" id="CHEBI:17268"/>
        <dbReference type="ChEBI" id="CHEBI:17505"/>
        <dbReference type="ChEBI" id="CHEBI:58223"/>
        <dbReference type="ChEBI" id="CHEBI:66914"/>
        <dbReference type="EC" id="2.4.1.123"/>
    </reaction>
</comment>
<dbReference type="EMBL" id="JBBNAG010000004">
    <property type="protein sequence ID" value="KAK9139126.1"/>
    <property type="molecule type" value="Genomic_DNA"/>
</dbReference>
<keyword evidence="9" id="KW-0464">Manganese</keyword>
<evidence type="ECO:0000256" key="4">
    <source>
        <dbReference type="ARBA" id="ARBA00022490"/>
    </source>
</evidence>
<keyword evidence="7" id="KW-0479">Metal-binding</keyword>
<keyword evidence="4" id="KW-0963">Cytoplasm</keyword>
<evidence type="ECO:0000256" key="8">
    <source>
        <dbReference type="ARBA" id="ARBA00023144"/>
    </source>
</evidence>
<sequence length="300" mass="34562">MDSNPQSSTRAYVTFLAGDSGYIHGVVGLAKGLRKVSSAYPLVVAVHPTVPHEHRDLLWSQGCVVRDIEPLCPPQSHTKFSEPHFVTNYCKLRVWEFVEYEKLVFMDGDTQVYENIDNLFNLPNGHIYAVMDCFCERTWKHTIQNKIGYCQHCPEKKKWPAELGPPPSLYFNTGVFVFEPDLSTYHDLLETLKVTPPGPFAEQDFMNVYFRDVYKPIPNVYNLVLAMLGRHPDKVDLEKTKVIHYCGGSKPWAFTGKEENMDREDIKMLVQKWWEIYGDEKLDYKNMSSKIIDAEGKPMA</sequence>
<evidence type="ECO:0000256" key="6">
    <source>
        <dbReference type="ARBA" id="ARBA00022679"/>
    </source>
</evidence>
<proteinExistence type="inferred from homology"/>
<keyword evidence="5" id="KW-0328">Glycosyltransferase</keyword>
<dbReference type="Gene3D" id="3.90.550.10">
    <property type="entry name" value="Spore Coat Polysaccharide Biosynthesis Protein SpsA, Chain A"/>
    <property type="match status" value="1"/>
</dbReference>
<evidence type="ECO:0000256" key="5">
    <source>
        <dbReference type="ARBA" id="ARBA00022676"/>
    </source>
</evidence>
<comment type="similarity">
    <text evidence="3">Belongs to the glycosyltransferase 8 family. Galactosyltransferase subfamily.</text>
</comment>
<dbReference type="GO" id="GO:0005737">
    <property type="term" value="C:cytoplasm"/>
    <property type="evidence" value="ECO:0007669"/>
    <property type="project" value="UniProtKB-SubCell"/>
</dbReference>
<dbReference type="GO" id="GO:0046872">
    <property type="term" value="F:metal ion binding"/>
    <property type="evidence" value="ECO:0007669"/>
    <property type="project" value="UniProtKB-KW"/>
</dbReference>
<keyword evidence="8" id="KW-0299">Galactose metabolism</keyword>
<accession>A0AAP0JSG4</accession>
<dbReference type="FunFam" id="3.90.550.10:FF:000049">
    <property type="entry name" value="Hexosyltransferase"/>
    <property type="match status" value="1"/>
</dbReference>
<evidence type="ECO:0000256" key="9">
    <source>
        <dbReference type="ARBA" id="ARBA00023211"/>
    </source>
</evidence>
<dbReference type="Pfam" id="PF01501">
    <property type="entry name" value="Glyco_transf_8"/>
    <property type="match status" value="1"/>
</dbReference>
<organism evidence="13 14">
    <name type="scientific">Stephania cephalantha</name>
    <dbReference type="NCBI Taxonomy" id="152367"/>
    <lineage>
        <taxon>Eukaryota</taxon>
        <taxon>Viridiplantae</taxon>
        <taxon>Streptophyta</taxon>
        <taxon>Embryophyta</taxon>
        <taxon>Tracheophyta</taxon>
        <taxon>Spermatophyta</taxon>
        <taxon>Magnoliopsida</taxon>
        <taxon>Ranunculales</taxon>
        <taxon>Menispermaceae</taxon>
        <taxon>Menispermoideae</taxon>
        <taxon>Cissampelideae</taxon>
        <taxon>Stephania</taxon>
    </lineage>
</organism>
<evidence type="ECO:0000256" key="7">
    <source>
        <dbReference type="ARBA" id="ARBA00022723"/>
    </source>
</evidence>
<evidence type="ECO:0000256" key="2">
    <source>
        <dbReference type="ARBA" id="ARBA00004496"/>
    </source>
</evidence>
<dbReference type="InterPro" id="IPR029044">
    <property type="entry name" value="Nucleotide-diphossugar_trans"/>
</dbReference>
<evidence type="ECO:0000256" key="3">
    <source>
        <dbReference type="ARBA" id="ARBA00007790"/>
    </source>
</evidence>
<reference evidence="13 14" key="1">
    <citation type="submission" date="2024-01" db="EMBL/GenBank/DDBJ databases">
        <title>Genome assemblies of Stephania.</title>
        <authorList>
            <person name="Yang L."/>
        </authorList>
    </citation>
    <scope>NUCLEOTIDE SEQUENCE [LARGE SCALE GENOMIC DNA]</scope>
    <source>
        <strain evidence="13">JXDWG</strain>
        <tissue evidence="13">Leaf</tissue>
    </source>
</reference>
<evidence type="ECO:0000256" key="12">
    <source>
        <dbReference type="RuleBase" id="RU362027"/>
    </source>
</evidence>
<comment type="subcellular location">
    <subcellularLocation>
        <location evidence="2">Cytoplasm</location>
    </subcellularLocation>
</comment>
<dbReference type="Proteomes" id="UP001419268">
    <property type="component" value="Unassembled WGS sequence"/>
</dbReference>
<protein>
    <recommendedName>
        <fullName evidence="12">Hexosyltransferase</fullName>
        <ecNumber evidence="12">2.4.1.-</ecNumber>
    </recommendedName>
</protein>
<evidence type="ECO:0000256" key="1">
    <source>
        <dbReference type="ARBA" id="ARBA00001968"/>
    </source>
</evidence>
<name>A0AAP0JSG4_9MAGN</name>
<dbReference type="GO" id="GO:0047216">
    <property type="term" value="F:inositol 3-alpha-galactosyltransferase activity"/>
    <property type="evidence" value="ECO:0007669"/>
    <property type="project" value="UniProtKB-EC"/>
</dbReference>
<dbReference type="AlphaFoldDB" id="A0AAP0JSG4"/>
<dbReference type="CDD" id="cd02537">
    <property type="entry name" value="GT8_Glycogenin"/>
    <property type="match status" value="1"/>
</dbReference>
<gene>
    <name evidence="13" type="ORF">Scep_008807</name>
</gene>
<comment type="caution">
    <text evidence="13">The sequence shown here is derived from an EMBL/GenBank/DDBJ whole genome shotgun (WGS) entry which is preliminary data.</text>
</comment>
<evidence type="ECO:0000313" key="13">
    <source>
        <dbReference type="EMBL" id="KAK9139126.1"/>
    </source>
</evidence>
<dbReference type="SUPFAM" id="SSF53448">
    <property type="entry name" value="Nucleotide-diphospho-sugar transferases"/>
    <property type="match status" value="1"/>
</dbReference>
<evidence type="ECO:0000313" key="14">
    <source>
        <dbReference type="Proteomes" id="UP001419268"/>
    </source>
</evidence>
<evidence type="ECO:0000256" key="11">
    <source>
        <dbReference type="ARBA" id="ARBA00050449"/>
    </source>
</evidence>
<evidence type="ECO:0000256" key="10">
    <source>
        <dbReference type="ARBA" id="ARBA00023277"/>
    </source>
</evidence>